<dbReference type="InterPro" id="IPR029044">
    <property type="entry name" value="Nucleotide-diphossugar_trans"/>
</dbReference>
<name>A0A507C1L3_9FUNG</name>
<dbReference type="InterPro" id="IPR001173">
    <property type="entry name" value="Glyco_trans_2-like"/>
</dbReference>
<sequence>MAPSSNSSYRTMPFRRTQLSPIQQYIMGMPWRDIFQRVPGVILISLVIFAIFGPAYTPILYCIYFVGLNFNFLLNNIRTAYGVYIGNKHAREHSCTDWLKKYCDETGTVDGMDTRHDLPYDTIVHVIILPNYKEEMETLCETLDVLASHTRALTQYKICLAMEESEHNSRQKAHTLKKLYGDFFYEIVHTIHPVGLEGEIRGKSSNVAWASSQMAKVSSRHEHELLTVMDADTCFSEDYFASITYHYCVASPEQRRIMMFAPSTIFDRNAKDVPVFVRITDIMWSIGVMSNLYPGSPIKIPCSAYSISMDLCISVNFWDAGPEAIGEDMHMYLKSFFCTSGQLIVKSIFSPASQCNIEGVGTGLSGFVSYMQARYTQGKRHLWGSLDTGYSLRRILHVMVAPESDLQLLHLKNVGVDKIGDKDGDQTSIGLQKQLMTVATLFHRLGEAHLFIGHLVFMIIVSQLLIPGQNPIPWWEDKSAFLWSSITSAPLHPYVETSLMIGFWIRLSCLIPNIAMIWYYEKYHAWVGFERWALQAQQLREAALNGNAVRGYNINHTPSTDSKTVRVQPLGMRPSLCSLRQYPSSLFDWLGVPVSGFAFYLCPQFHAQISQLFTDRLDYKVAAKPTLNRVPTALVPLSEVAISAAAAAAIHTPTTPTSPQSDIISPRMYSNETLVSAADDEVKSTSSKGDEGYFEDLDDNASGHLSFAESRNGSRLIV</sequence>
<organism evidence="2 3">
    <name type="scientific">Synchytrium microbalum</name>
    <dbReference type="NCBI Taxonomy" id="1806994"/>
    <lineage>
        <taxon>Eukaryota</taxon>
        <taxon>Fungi</taxon>
        <taxon>Fungi incertae sedis</taxon>
        <taxon>Chytridiomycota</taxon>
        <taxon>Chytridiomycota incertae sedis</taxon>
        <taxon>Chytridiomycetes</taxon>
        <taxon>Synchytriales</taxon>
        <taxon>Synchytriaceae</taxon>
        <taxon>Synchytrium</taxon>
    </lineage>
</organism>
<dbReference type="EMBL" id="QEAO01000021">
    <property type="protein sequence ID" value="TPX33311.1"/>
    <property type="molecule type" value="Genomic_DNA"/>
</dbReference>
<accession>A0A507C1L3</accession>
<evidence type="ECO:0000313" key="3">
    <source>
        <dbReference type="Proteomes" id="UP000319731"/>
    </source>
</evidence>
<dbReference type="Pfam" id="PF13632">
    <property type="entry name" value="Glyco_trans_2_3"/>
    <property type="match status" value="1"/>
</dbReference>
<feature type="domain" description="Glycosyltransferase 2-like" evidence="1">
    <location>
        <begin position="226"/>
        <end position="453"/>
    </location>
</feature>
<keyword evidence="3" id="KW-1185">Reference proteome</keyword>
<dbReference type="GeneID" id="42004940"/>
<protein>
    <recommendedName>
        <fullName evidence="1">Glycosyltransferase 2-like domain-containing protein</fullName>
    </recommendedName>
</protein>
<dbReference type="PANTHER" id="PTHR36851">
    <property type="entry name" value="UNNAMED PRODUCT"/>
    <property type="match status" value="1"/>
</dbReference>
<comment type="caution">
    <text evidence="2">The sequence shown here is derived from an EMBL/GenBank/DDBJ whole genome shotgun (WGS) entry which is preliminary data.</text>
</comment>
<dbReference type="PANTHER" id="PTHR36851:SF1">
    <property type="entry name" value="GLYCO_TRANS_2-LIKE DOMAIN-CONTAINING PROTEIN"/>
    <property type="match status" value="1"/>
</dbReference>
<dbReference type="AlphaFoldDB" id="A0A507C1L3"/>
<dbReference type="Proteomes" id="UP000319731">
    <property type="component" value="Unassembled WGS sequence"/>
</dbReference>
<proteinExistence type="predicted"/>
<dbReference type="STRING" id="1806994.A0A507C1L3"/>
<dbReference type="RefSeq" id="XP_031024323.1">
    <property type="nucleotide sequence ID" value="XM_031169643.1"/>
</dbReference>
<reference evidence="2 3" key="1">
    <citation type="journal article" date="2019" name="Sci. Rep.">
        <title>Comparative genomics of chytrid fungi reveal insights into the obligate biotrophic and pathogenic lifestyle of Synchytrium endobioticum.</title>
        <authorList>
            <person name="van de Vossenberg B.T.L.H."/>
            <person name="Warris S."/>
            <person name="Nguyen H.D.T."/>
            <person name="van Gent-Pelzer M.P.E."/>
            <person name="Joly D.L."/>
            <person name="van de Geest H.C."/>
            <person name="Bonants P.J.M."/>
            <person name="Smith D.S."/>
            <person name="Levesque C.A."/>
            <person name="van der Lee T.A.J."/>
        </authorList>
    </citation>
    <scope>NUCLEOTIDE SEQUENCE [LARGE SCALE GENOMIC DNA]</scope>
    <source>
        <strain evidence="2 3">JEL517</strain>
    </source>
</reference>
<evidence type="ECO:0000313" key="2">
    <source>
        <dbReference type="EMBL" id="TPX33311.1"/>
    </source>
</evidence>
<gene>
    <name evidence="2" type="ORF">SmJEL517_g03715</name>
</gene>
<dbReference type="OrthoDB" id="5819478at2759"/>
<dbReference type="SUPFAM" id="SSF53448">
    <property type="entry name" value="Nucleotide-diphospho-sugar transferases"/>
    <property type="match status" value="1"/>
</dbReference>
<evidence type="ECO:0000259" key="1">
    <source>
        <dbReference type="Pfam" id="PF13632"/>
    </source>
</evidence>